<dbReference type="Gene3D" id="3.40.50.300">
    <property type="entry name" value="P-loop containing nucleotide triphosphate hydrolases"/>
    <property type="match status" value="1"/>
</dbReference>
<dbReference type="EMBL" id="BQNZ01000003">
    <property type="protein sequence ID" value="GKH73345.1"/>
    <property type="molecule type" value="Genomic_DNA"/>
</dbReference>
<dbReference type="InterPro" id="IPR053155">
    <property type="entry name" value="F-pilin_assembly_TraC"/>
</dbReference>
<dbReference type="RefSeq" id="WP_075965571.1">
    <property type="nucleotide sequence ID" value="NZ_BQNZ01000003.1"/>
</dbReference>
<evidence type="ECO:0000259" key="1">
    <source>
        <dbReference type="Pfam" id="PF19044"/>
    </source>
</evidence>
<name>A0AA37KDK1_9BACT</name>
<dbReference type="InterPro" id="IPR022509">
    <property type="entry name" value="Conjugation_ATPase_TraG"/>
</dbReference>
<dbReference type="InterPro" id="IPR043964">
    <property type="entry name" value="P-loop_TraG"/>
</dbReference>
<protein>
    <recommendedName>
        <fullName evidence="1">TraG P-loop domain-containing protein</fullName>
    </recommendedName>
</protein>
<dbReference type="PANTHER" id="PTHR38467:SF1">
    <property type="entry name" value="CONJUGATIVE TRANSFER: ASSEMBLY"/>
    <property type="match status" value="1"/>
</dbReference>
<organism evidence="2 3">
    <name type="scientific">Parabacteroides merdae</name>
    <dbReference type="NCBI Taxonomy" id="46503"/>
    <lineage>
        <taxon>Bacteria</taxon>
        <taxon>Pseudomonadati</taxon>
        <taxon>Bacteroidota</taxon>
        <taxon>Bacteroidia</taxon>
        <taxon>Bacteroidales</taxon>
        <taxon>Tannerellaceae</taxon>
        <taxon>Parabacteroides</taxon>
    </lineage>
</organism>
<reference evidence="2" key="1">
    <citation type="submission" date="2022-01" db="EMBL/GenBank/DDBJ databases">
        <title>Novel bile acid biosynthetic pathways are enriched in the microbiome of centenarians.</title>
        <authorList>
            <person name="Sato Y."/>
            <person name="Atarashi K."/>
            <person name="Plichta R.D."/>
            <person name="Arai Y."/>
            <person name="Sasajima S."/>
            <person name="Kearney M.S."/>
            <person name="Suda W."/>
            <person name="Takeshita K."/>
            <person name="Sasaki T."/>
            <person name="Okamoto S."/>
            <person name="Skelly N.A."/>
            <person name="Okamura Y."/>
            <person name="Vlamakis H."/>
            <person name="Li Y."/>
            <person name="Tanoue T."/>
            <person name="Takei H."/>
            <person name="Nittono H."/>
            <person name="Narushima S."/>
            <person name="Irie J."/>
            <person name="Itoh H."/>
            <person name="Moriya K."/>
            <person name="Sugiura Y."/>
            <person name="Suematsu M."/>
            <person name="Moritoki N."/>
            <person name="Shibata S."/>
            <person name="Littman R.D."/>
            <person name="Fischbach A.M."/>
            <person name="Uwamino Y."/>
            <person name="Inoue T."/>
            <person name="Honda A."/>
            <person name="Hattori M."/>
            <person name="Murai T."/>
            <person name="Xavier J.R."/>
            <person name="Hirose N."/>
            <person name="Honda K."/>
        </authorList>
    </citation>
    <scope>NUCLEOTIDE SEQUENCE</scope>
    <source>
        <strain evidence="2">CE91-St3</strain>
    </source>
</reference>
<dbReference type="AlphaFoldDB" id="A0AA37KDK1"/>
<dbReference type="PANTHER" id="PTHR38467">
    <property type="match status" value="1"/>
</dbReference>
<gene>
    <name evidence="2" type="ORF">CE91St3_32080</name>
</gene>
<evidence type="ECO:0000313" key="3">
    <source>
        <dbReference type="Proteomes" id="UP001055114"/>
    </source>
</evidence>
<dbReference type="Pfam" id="PF19044">
    <property type="entry name" value="P-loop_TraG"/>
    <property type="match status" value="1"/>
</dbReference>
<proteinExistence type="predicted"/>
<feature type="domain" description="TraG P-loop" evidence="1">
    <location>
        <begin position="385"/>
        <end position="787"/>
    </location>
</feature>
<dbReference type="Proteomes" id="UP001055114">
    <property type="component" value="Unassembled WGS sequence"/>
</dbReference>
<comment type="caution">
    <text evidence="2">The sequence shown here is derived from an EMBL/GenBank/DDBJ whole genome shotgun (WGS) entry which is preliminary data.</text>
</comment>
<sequence>MKVSEFKSPYICIEQQPEGYGVVYNAMGDYSVIFRVENPVQQWSGDKSLYEDFHSFYTNLLKLFGNGYILQKQDLFFRKKYHHVCDNTDFLDNEYFKLFEGREYTETETYLILTCEVKKSFFSYDKEAWDTFRSNVSRLLQMFDANGYAITALDESQCNDYLHNYCTINFNKGEVAFDNIKATRKKFWVGDREVRVMSLVDVDSVDVPSEIECSRTEEIGDFIMPVDLFSFLPSVPEVDTLIYNQILFIPDQQAVQTKLLTKCKRHSSIPDAGNDMAVEDITNMLGDMARVGKMVVYSHFNFTLIGRGNLDKATNMLVGQLNSRCGIYPSKQCYNQFPLFLGCMPGNARNIKDYDRFLVPADAALCFFYKEARQQDEHSSFKTYFCDRQGIPLAIDPFFNIIATQRCRNSNKFVLGPTGTGKSFFVNEYVRQIYRNGIEVVLVDTGHSYLGLCEYLKGKYITYTDENPITMNPFRINKEEFNEEKRDFLKSLITLLWKGSKGELSQVEDTLISNTVNEYYRDYFDSGRDASYLSFNSFYEFSVPFMNKQISEANIRSYAEMESYEYVLKKFYKGGDYERTLNDDMDKSLFDEKFIVFEVDAIKDHKILFPIVTLIIMDLFIQKMRIKKGGKSLIIEEAWKAIESPSMAGYLQYLYKTVRKFNGEAIVVTQDVADLTGNKILKNAIVTNADTMILLDQEKNKKNFDEIQKVLGITNSELAKIFSINKVGTLAGRNKYSEVYIRRGAIGEVYATEVSLAQYYTYTTTRIEKDAVRLYHDAYQEYEKGVMEDWMRIRSGGKSDTDPRLYKELLAEWRKHIDLYRIALTAYIEEQKRTGLSIQLFAEKVNSPGYRVPIKTKVYENIDF</sequence>
<dbReference type="InterPro" id="IPR027417">
    <property type="entry name" value="P-loop_NTPase"/>
</dbReference>
<dbReference type="SUPFAM" id="SSF52540">
    <property type="entry name" value="P-loop containing nucleoside triphosphate hydrolases"/>
    <property type="match status" value="1"/>
</dbReference>
<evidence type="ECO:0000313" key="2">
    <source>
        <dbReference type="EMBL" id="GKH73345.1"/>
    </source>
</evidence>
<dbReference type="Gene3D" id="1.10.8.730">
    <property type="match status" value="1"/>
</dbReference>
<accession>A0AA37KDK1</accession>
<dbReference type="NCBIfam" id="TIGR03783">
    <property type="entry name" value="Bac_Flav_CT_G"/>
    <property type="match status" value="1"/>
</dbReference>